<evidence type="ECO:0000313" key="1">
    <source>
        <dbReference type="EMBL" id="JAH85153.1"/>
    </source>
</evidence>
<proteinExistence type="predicted"/>
<name>A0A0E9W6P1_ANGAN</name>
<organism evidence="1">
    <name type="scientific">Anguilla anguilla</name>
    <name type="common">European freshwater eel</name>
    <name type="synonym">Muraena anguilla</name>
    <dbReference type="NCBI Taxonomy" id="7936"/>
    <lineage>
        <taxon>Eukaryota</taxon>
        <taxon>Metazoa</taxon>
        <taxon>Chordata</taxon>
        <taxon>Craniata</taxon>
        <taxon>Vertebrata</taxon>
        <taxon>Euteleostomi</taxon>
        <taxon>Actinopterygii</taxon>
        <taxon>Neopterygii</taxon>
        <taxon>Teleostei</taxon>
        <taxon>Anguilliformes</taxon>
        <taxon>Anguillidae</taxon>
        <taxon>Anguilla</taxon>
    </lineage>
</organism>
<reference evidence="1" key="2">
    <citation type="journal article" date="2015" name="Fish Shellfish Immunol.">
        <title>Early steps in the European eel (Anguilla anguilla)-Vibrio vulnificus interaction in the gills: Role of the RtxA13 toxin.</title>
        <authorList>
            <person name="Callol A."/>
            <person name="Pajuelo D."/>
            <person name="Ebbesson L."/>
            <person name="Teles M."/>
            <person name="MacKenzie S."/>
            <person name="Amaro C."/>
        </authorList>
    </citation>
    <scope>NUCLEOTIDE SEQUENCE</scope>
</reference>
<protein>
    <submittedName>
        <fullName evidence="1">Uncharacterized protein</fullName>
    </submittedName>
</protein>
<accession>A0A0E9W6P1</accession>
<sequence>MKTDRPGMPTLVKSRVPMFKPRSSFKRVATLQSRLPSNRVSNGK</sequence>
<reference evidence="1" key="1">
    <citation type="submission" date="2014-11" db="EMBL/GenBank/DDBJ databases">
        <authorList>
            <person name="Amaro Gonzalez C."/>
        </authorList>
    </citation>
    <scope>NUCLEOTIDE SEQUENCE</scope>
</reference>
<dbReference type="AlphaFoldDB" id="A0A0E9W6P1"/>
<dbReference type="EMBL" id="GBXM01023424">
    <property type="protein sequence ID" value="JAH85153.1"/>
    <property type="molecule type" value="Transcribed_RNA"/>
</dbReference>